<feature type="signal peptide" evidence="1">
    <location>
        <begin position="1"/>
        <end position="20"/>
    </location>
</feature>
<dbReference type="EMBL" id="GIFC01003875">
    <property type="protein sequence ID" value="MXU85958.1"/>
    <property type="molecule type" value="Transcribed_RNA"/>
</dbReference>
<organism evidence="2">
    <name type="scientific">Ixodes ricinus</name>
    <name type="common">Common tick</name>
    <name type="synonym">Acarus ricinus</name>
    <dbReference type="NCBI Taxonomy" id="34613"/>
    <lineage>
        <taxon>Eukaryota</taxon>
        <taxon>Metazoa</taxon>
        <taxon>Ecdysozoa</taxon>
        <taxon>Arthropoda</taxon>
        <taxon>Chelicerata</taxon>
        <taxon>Arachnida</taxon>
        <taxon>Acari</taxon>
        <taxon>Parasitiformes</taxon>
        <taxon>Ixodida</taxon>
        <taxon>Ixodoidea</taxon>
        <taxon>Ixodidae</taxon>
        <taxon>Ixodinae</taxon>
        <taxon>Ixodes</taxon>
    </lineage>
</organism>
<accession>A0A6B0U2V4</accession>
<protein>
    <submittedName>
        <fullName evidence="2">Putative secreted protein</fullName>
    </submittedName>
</protein>
<sequence length="88" mass="9309">MPSHQPSPMSLLMTVTVSFAQIVISPAAWGSKSYRARACKSDVKNAAAHRGTGPRPLDRVIDASERSSNGHGQRVRGNVACFVSTAGD</sequence>
<evidence type="ECO:0000313" key="2">
    <source>
        <dbReference type="EMBL" id="MXU85958.1"/>
    </source>
</evidence>
<keyword evidence="1" id="KW-0732">Signal</keyword>
<evidence type="ECO:0000256" key="1">
    <source>
        <dbReference type="SAM" id="SignalP"/>
    </source>
</evidence>
<proteinExistence type="predicted"/>
<dbReference type="AlphaFoldDB" id="A0A6B0U2V4"/>
<feature type="chain" id="PRO_5025574269" evidence="1">
    <location>
        <begin position="21"/>
        <end position="88"/>
    </location>
</feature>
<reference evidence="2" key="1">
    <citation type="submission" date="2019-12" db="EMBL/GenBank/DDBJ databases">
        <title>An insight into the sialome of adult female Ixodes ricinus ticks feeding for 6 days.</title>
        <authorList>
            <person name="Perner J."/>
            <person name="Ribeiro J.M.C."/>
        </authorList>
    </citation>
    <scope>NUCLEOTIDE SEQUENCE</scope>
    <source>
        <strain evidence="2">Semi-engorged</strain>
        <tissue evidence="2">Salivary glands</tissue>
    </source>
</reference>
<name>A0A6B0U2V4_IXORI</name>